<keyword evidence="1" id="KW-0732">Signal</keyword>
<accession>A0A372ZX09</accession>
<protein>
    <recommendedName>
        <fullName evidence="4">Lipoprotein</fullName>
    </recommendedName>
</protein>
<gene>
    <name evidence="2" type="ORF">DR950_23645</name>
</gene>
<keyword evidence="3" id="KW-1185">Reference proteome</keyword>
<comment type="caution">
    <text evidence="2">The sequence shown here is derived from an EMBL/GenBank/DDBJ whole genome shotgun (WGS) entry which is preliminary data.</text>
</comment>
<name>A0A372ZX09_9ACTN</name>
<dbReference type="EMBL" id="QVIG01000001">
    <property type="protein sequence ID" value="RGD60383.1"/>
    <property type="molecule type" value="Genomic_DNA"/>
</dbReference>
<evidence type="ECO:0000256" key="1">
    <source>
        <dbReference type="SAM" id="SignalP"/>
    </source>
</evidence>
<evidence type="ECO:0000313" key="3">
    <source>
        <dbReference type="Proteomes" id="UP000263377"/>
    </source>
</evidence>
<evidence type="ECO:0008006" key="4">
    <source>
        <dbReference type="Google" id="ProtNLM"/>
    </source>
</evidence>
<feature type="chain" id="PRO_5016563854" description="Lipoprotein" evidence="1">
    <location>
        <begin position="29"/>
        <end position="127"/>
    </location>
</feature>
<dbReference type="PROSITE" id="PS51257">
    <property type="entry name" value="PROKAR_LIPOPROTEIN"/>
    <property type="match status" value="1"/>
</dbReference>
<dbReference type="Proteomes" id="UP000263377">
    <property type="component" value="Unassembled WGS sequence"/>
</dbReference>
<reference evidence="2 3" key="1">
    <citation type="submission" date="2018-08" db="EMBL/GenBank/DDBJ databases">
        <title>Diversity &amp; Physiological Properties of Lignin-Decomposing Actinobacteria from Soil.</title>
        <authorList>
            <person name="Roh S.G."/>
            <person name="Kim S.B."/>
        </authorList>
    </citation>
    <scope>NUCLEOTIDE SEQUENCE [LARGE SCALE GENOMIC DNA]</scope>
    <source>
        <strain evidence="2 3">MMS17-GH009</strain>
    </source>
</reference>
<evidence type="ECO:0000313" key="2">
    <source>
        <dbReference type="EMBL" id="RGD60383.1"/>
    </source>
</evidence>
<proteinExistence type="predicted"/>
<organism evidence="2 3">
    <name type="scientific">Kitasatospora xanthocidica</name>
    <dbReference type="NCBI Taxonomy" id="83382"/>
    <lineage>
        <taxon>Bacteria</taxon>
        <taxon>Bacillati</taxon>
        <taxon>Actinomycetota</taxon>
        <taxon>Actinomycetes</taxon>
        <taxon>Kitasatosporales</taxon>
        <taxon>Streptomycetaceae</taxon>
        <taxon>Kitasatospora</taxon>
    </lineage>
</organism>
<feature type="signal peptide" evidence="1">
    <location>
        <begin position="1"/>
        <end position="28"/>
    </location>
</feature>
<dbReference type="AlphaFoldDB" id="A0A372ZX09"/>
<sequence length="127" mass="13593">MDRRTRTGYGPVVLVVAALLSLAGCADAMDAAPEDRTFEFAAQRLNVVSHGAPADLVAVDRKDVKVTRWFETSGKVGSAKASWELKDGVLDLRAGCSGIANCDTKYRVEVPKGVAVLRDGRETELKG</sequence>
<dbReference type="RefSeq" id="WP_049654416.1">
    <property type="nucleotide sequence ID" value="NZ_QVIG01000001.1"/>
</dbReference>